<evidence type="ECO:0000256" key="1">
    <source>
        <dbReference type="ARBA" id="ARBA00022801"/>
    </source>
</evidence>
<keyword evidence="1 2" id="KW-0378">Hydrolase</keyword>
<dbReference type="InterPro" id="IPR051540">
    <property type="entry name" value="S-2-haloacid_dehalogenase"/>
</dbReference>
<evidence type="ECO:0000313" key="2">
    <source>
        <dbReference type="EMBL" id="ANS28468.1"/>
    </source>
</evidence>
<dbReference type="InterPro" id="IPR006439">
    <property type="entry name" value="HAD-SF_hydro_IA"/>
</dbReference>
<reference evidence="2 3" key="1">
    <citation type="submission" date="2014-07" db="EMBL/GenBank/DDBJ databases">
        <authorList>
            <person name="Zhang J.E."/>
            <person name="Yang H."/>
            <person name="Guo J."/>
            <person name="Deng Z."/>
            <person name="Luo H."/>
            <person name="Luo M."/>
            <person name="Zhao B."/>
        </authorList>
    </citation>
    <scope>NUCLEOTIDE SEQUENCE [LARGE SCALE GENOMIC DNA]</scope>
    <source>
        <strain evidence="2 3">1CP</strain>
    </source>
</reference>
<dbReference type="Proteomes" id="UP000186108">
    <property type="component" value="Chromosome"/>
</dbReference>
<dbReference type="SUPFAM" id="SSF56784">
    <property type="entry name" value="HAD-like"/>
    <property type="match status" value="1"/>
</dbReference>
<dbReference type="GO" id="GO:0018784">
    <property type="term" value="F:(S)-2-haloacid dehalogenase activity"/>
    <property type="evidence" value="ECO:0007669"/>
    <property type="project" value="UniProtKB-EC"/>
</dbReference>
<evidence type="ECO:0000313" key="3">
    <source>
        <dbReference type="Proteomes" id="UP000186108"/>
    </source>
</evidence>
<dbReference type="EC" id="3.8.1.2" evidence="2"/>
<dbReference type="PATRIC" id="fig|37919.13.peg.3935"/>
<dbReference type="PRINTS" id="PR00413">
    <property type="entry name" value="HADHALOGNASE"/>
</dbReference>
<dbReference type="NCBIfam" id="TIGR01493">
    <property type="entry name" value="HAD-SF-IA-v2"/>
    <property type="match status" value="1"/>
</dbReference>
<dbReference type="InterPro" id="IPR023214">
    <property type="entry name" value="HAD_sf"/>
</dbReference>
<proteinExistence type="predicted"/>
<dbReference type="InterPro" id="IPR006328">
    <property type="entry name" value="2-HAD"/>
</dbReference>
<dbReference type="InterPro" id="IPR036412">
    <property type="entry name" value="HAD-like_sf"/>
</dbReference>
<organism evidence="2 3">
    <name type="scientific">Rhodococcus opacus</name>
    <name type="common">Nocardia opaca</name>
    <dbReference type="NCBI Taxonomy" id="37919"/>
    <lineage>
        <taxon>Bacteria</taxon>
        <taxon>Bacillati</taxon>
        <taxon>Actinomycetota</taxon>
        <taxon>Actinomycetes</taxon>
        <taxon>Mycobacteriales</taxon>
        <taxon>Nocardiaceae</taxon>
        <taxon>Rhodococcus</taxon>
    </lineage>
</organism>
<dbReference type="NCBIfam" id="TIGR01428">
    <property type="entry name" value="HAD_type_II"/>
    <property type="match status" value="1"/>
</dbReference>
<dbReference type="Pfam" id="PF00702">
    <property type="entry name" value="Hydrolase"/>
    <property type="match status" value="1"/>
</dbReference>
<dbReference type="Gene3D" id="3.40.50.1000">
    <property type="entry name" value="HAD superfamily/HAD-like"/>
    <property type="match status" value="2"/>
</dbReference>
<name>A0A1B1K7D5_RHOOP</name>
<dbReference type="AlphaFoldDB" id="A0A1B1K7D5"/>
<dbReference type="PANTHER" id="PTHR43316:SF3">
    <property type="entry name" value="HALOACID DEHALOGENASE, TYPE II (AFU_ORTHOLOGUE AFUA_2G07750)-RELATED"/>
    <property type="match status" value="1"/>
</dbReference>
<dbReference type="CDD" id="cd02588">
    <property type="entry name" value="HAD_L2-DEX"/>
    <property type="match status" value="1"/>
</dbReference>
<dbReference type="EMBL" id="CP009111">
    <property type="protein sequence ID" value="ANS28468.1"/>
    <property type="molecule type" value="Genomic_DNA"/>
</dbReference>
<gene>
    <name evidence="2" type="ORF">R1CP_18920</name>
</gene>
<accession>A0A1B1K7D5</accession>
<dbReference type="RefSeq" id="WP_054247428.1">
    <property type="nucleotide sequence ID" value="NZ_CP009111.1"/>
</dbReference>
<protein>
    <submittedName>
        <fullName evidence="2">Haloacid dehalogenase</fullName>
        <ecNumber evidence="2">3.8.1.2</ecNumber>
    </submittedName>
</protein>
<dbReference type="PANTHER" id="PTHR43316">
    <property type="entry name" value="HYDROLASE, HALOACID DELAHOGENASE-RELATED"/>
    <property type="match status" value="1"/>
</dbReference>
<sequence length="254" mass="27615">MARVQFRSPSTGRNVRAVLFDTFGTVVDWRSGIAAAVADYAARHQLEVDAVAFADRWRARYQPSMDAILSGTREFVTLDILHRENLDFALRESGIDPSDHDAGELDELARAWHVLTPWPDSVPGLTALKAEYIIGPLSNGNTSLLLDMAKNAGIPWDVIIGSDINRKYKPDPEAYLQTAQFLGLHPGEVMLAAAHNDDLEAAHAAGLATAFILRPVEHGPHQTDDLAPTGSWDISATDITHLAAQLGEGSTGFR</sequence>